<dbReference type="HAMAP" id="MF_00189">
    <property type="entry name" value="YciB"/>
    <property type="match status" value="1"/>
</dbReference>
<comment type="subcellular location">
    <subcellularLocation>
        <location evidence="5">Cell inner membrane</location>
        <topology evidence="5">Multi-pass membrane protein</topology>
    </subcellularLocation>
</comment>
<evidence type="ECO:0000313" key="6">
    <source>
        <dbReference type="EMBL" id="OLY44344.1"/>
    </source>
</evidence>
<evidence type="ECO:0000256" key="1">
    <source>
        <dbReference type="ARBA" id="ARBA00022475"/>
    </source>
</evidence>
<keyword evidence="2 5" id="KW-0812">Transmembrane</keyword>
<dbReference type="Proteomes" id="UP000187344">
    <property type="component" value="Unassembled WGS sequence"/>
</dbReference>
<keyword evidence="5" id="KW-0997">Cell inner membrane</keyword>
<comment type="function">
    <text evidence="5">Plays a role in cell envelope biogenesis, maintenance of cell envelope integrity and membrane homeostasis.</text>
</comment>
<accession>A0A1R0FBJ4</accession>
<gene>
    <name evidence="5" type="primary">yciB</name>
    <name evidence="6" type="ORF">PEB0149_018130</name>
</gene>
<keyword evidence="4 5" id="KW-0472">Membrane</keyword>
<dbReference type="RefSeq" id="WP_075869488.1">
    <property type="nucleotide sequence ID" value="NZ_CALYQA010000002.1"/>
</dbReference>
<dbReference type="GeneID" id="92991030"/>
<evidence type="ECO:0000256" key="3">
    <source>
        <dbReference type="ARBA" id="ARBA00022989"/>
    </source>
</evidence>
<protein>
    <recommendedName>
        <fullName evidence="5">Inner membrane-spanning protein YciB</fullName>
    </recommendedName>
</protein>
<feature type="transmembrane region" description="Helical" evidence="5">
    <location>
        <begin position="61"/>
        <end position="82"/>
    </location>
</feature>
<dbReference type="PANTHER" id="PTHR36917:SF1">
    <property type="entry name" value="INNER MEMBRANE-SPANNING PROTEIN YCIB"/>
    <property type="match status" value="1"/>
</dbReference>
<keyword evidence="3 5" id="KW-1133">Transmembrane helix</keyword>
<feature type="transmembrane region" description="Helical" evidence="5">
    <location>
        <begin position="88"/>
        <end position="107"/>
    </location>
</feature>
<name>A0A1R0FBJ4_9HYPH</name>
<dbReference type="EMBL" id="LXYT01000001">
    <property type="protein sequence ID" value="OLY44344.1"/>
    <property type="molecule type" value="Genomic_DNA"/>
</dbReference>
<dbReference type="GO" id="GO:0005886">
    <property type="term" value="C:plasma membrane"/>
    <property type="evidence" value="ECO:0007669"/>
    <property type="project" value="UniProtKB-SubCell"/>
</dbReference>
<organism evidence="6 7">
    <name type="scientific">Bartonella apis</name>
    <dbReference type="NCBI Taxonomy" id="1686310"/>
    <lineage>
        <taxon>Bacteria</taxon>
        <taxon>Pseudomonadati</taxon>
        <taxon>Pseudomonadota</taxon>
        <taxon>Alphaproteobacteria</taxon>
        <taxon>Hyphomicrobiales</taxon>
        <taxon>Bartonellaceae</taxon>
        <taxon>Bartonella</taxon>
    </lineage>
</organism>
<dbReference type="NCBIfam" id="NF001323">
    <property type="entry name" value="PRK00259.1-1"/>
    <property type="match status" value="1"/>
</dbReference>
<feature type="transmembrane region" description="Helical" evidence="5">
    <location>
        <begin position="161"/>
        <end position="177"/>
    </location>
</feature>
<dbReference type="InterPro" id="IPR006008">
    <property type="entry name" value="YciB"/>
</dbReference>
<dbReference type="OrthoDB" id="9788219at2"/>
<evidence type="ECO:0000256" key="2">
    <source>
        <dbReference type="ARBA" id="ARBA00022692"/>
    </source>
</evidence>
<proteinExistence type="inferred from homology"/>
<reference evidence="6 7" key="1">
    <citation type="submission" date="2016-12" db="EMBL/GenBank/DDBJ databases">
        <title>Comparative genomics of Bartonella apis.</title>
        <authorList>
            <person name="Engel P."/>
        </authorList>
    </citation>
    <scope>NUCLEOTIDE SEQUENCE [LARGE SCALE GENOMIC DNA]</scope>
    <source>
        <strain evidence="6 7">PEB0149</strain>
    </source>
</reference>
<dbReference type="AlphaFoldDB" id="A0A1R0FBJ4"/>
<feature type="transmembrane region" description="Helical" evidence="5">
    <location>
        <begin position="119"/>
        <end position="141"/>
    </location>
</feature>
<comment type="similarity">
    <text evidence="5">Belongs to the YciB family.</text>
</comment>
<dbReference type="NCBIfam" id="TIGR00997">
    <property type="entry name" value="ispZ"/>
    <property type="match status" value="1"/>
</dbReference>
<keyword evidence="7" id="KW-1185">Reference proteome</keyword>
<evidence type="ECO:0000313" key="7">
    <source>
        <dbReference type="Proteomes" id="UP000187344"/>
    </source>
</evidence>
<sequence>MTNSLFEPDPEDTKAVKELHMSPALKLILEMGPLVVFFFANYKGEWLIKHVGLFQGFEKPIFPATAIFMVAIVIALVASWIIARKLPIMPLISGVFVLIFGALTLWLHNDTFIKMKPTIINTLFGLILFGGLAFNKSLLGYVLDSAFQLDDEGWKILTRRWAWFFIFLAVLNELVWRNFSNDFWTTFKVFGVMPITIIFMIAQMPIVMKHATSPIGVKQTKLDE</sequence>
<dbReference type="KEGG" id="bapa:BBC0178_023010"/>
<evidence type="ECO:0000256" key="4">
    <source>
        <dbReference type="ARBA" id="ARBA00023136"/>
    </source>
</evidence>
<feature type="transmembrane region" description="Helical" evidence="5">
    <location>
        <begin position="189"/>
        <end position="208"/>
    </location>
</feature>
<dbReference type="Pfam" id="PF04279">
    <property type="entry name" value="IspA"/>
    <property type="match status" value="1"/>
</dbReference>
<feature type="transmembrane region" description="Helical" evidence="5">
    <location>
        <begin position="20"/>
        <end position="40"/>
    </location>
</feature>
<evidence type="ECO:0000256" key="5">
    <source>
        <dbReference type="HAMAP-Rule" id="MF_00189"/>
    </source>
</evidence>
<dbReference type="PANTHER" id="PTHR36917">
    <property type="entry name" value="INTRACELLULAR SEPTATION PROTEIN A-RELATED"/>
    <property type="match status" value="1"/>
</dbReference>
<keyword evidence="1 5" id="KW-1003">Cell membrane</keyword>
<comment type="caution">
    <text evidence="6">The sequence shown here is derived from an EMBL/GenBank/DDBJ whole genome shotgun (WGS) entry which is preliminary data.</text>
</comment>